<proteinExistence type="predicted"/>
<dbReference type="Proteomes" id="UP000315295">
    <property type="component" value="Unassembled WGS sequence"/>
</dbReference>
<evidence type="ECO:0000313" key="1">
    <source>
        <dbReference type="EMBL" id="TQE04393.1"/>
    </source>
</evidence>
<evidence type="ECO:0000313" key="2">
    <source>
        <dbReference type="Proteomes" id="UP000315295"/>
    </source>
</evidence>
<comment type="caution">
    <text evidence="1">The sequence shown here is derived from an EMBL/GenBank/DDBJ whole genome shotgun (WGS) entry which is preliminary data.</text>
</comment>
<gene>
    <name evidence="1" type="ORF">C1H46_010012</name>
</gene>
<dbReference type="EMBL" id="VIEB01000141">
    <property type="protein sequence ID" value="TQE04393.1"/>
    <property type="molecule type" value="Genomic_DNA"/>
</dbReference>
<protein>
    <submittedName>
        <fullName evidence="1">Uncharacterized protein</fullName>
    </submittedName>
</protein>
<sequence length="67" mass="7823">MEMKVLQCSFLSGIRLQKVEALLRILQPKVVLLPEELNPDRPSITNSFHYCVNETFCIYQARRTVQN</sequence>
<keyword evidence="2" id="KW-1185">Reference proteome</keyword>
<name>A0A540N1I6_MALBA</name>
<dbReference type="STRING" id="106549.A0A540N1I6"/>
<dbReference type="AlphaFoldDB" id="A0A540N1I6"/>
<accession>A0A540N1I6</accession>
<reference evidence="1 2" key="1">
    <citation type="journal article" date="2019" name="G3 (Bethesda)">
        <title>Sequencing of a Wild Apple (Malus baccata) Genome Unravels the Differences Between Cultivated and Wild Apple Species Regarding Disease Resistance and Cold Tolerance.</title>
        <authorList>
            <person name="Chen X."/>
        </authorList>
    </citation>
    <scope>NUCLEOTIDE SEQUENCE [LARGE SCALE GENOMIC DNA]</scope>
    <source>
        <strain evidence="2">cv. Shandingzi</strain>
        <tissue evidence="1">Leaves</tissue>
    </source>
</reference>
<organism evidence="1 2">
    <name type="scientific">Malus baccata</name>
    <name type="common">Siberian crab apple</name>
    <name type="synonym">Pyrus baccata</name>
    <dbReference type="NCBI Taxonomy" id="106549"/>
    <lineage>
        <taxon>Eukaryota</taxon>
        <taxon>Viridiplantae</taxon>
        <taxon>Streptophyta</taxon>
        <taxon>Embryophyta</taxon>
        <taxon>Tracheophyta</taxon>
        <taxon>Spermatophyta</taxon>
        <taxon>Magnoliopsida</taxon>
        <taxon>eudicotyledons</taxon>
        <taxon>Gunneridae</taxon>
        <taxon>Pentapetalae</taxon>
        <taxon>rosids</taxon>
        <taxon>fabids</taxon>
        <taxon>Rosales</taxon>
        <taxon>Rosaceae</taxon>
        <taxon>Amygdaloideae</taxon>
        <taxon>Maleae</taxon>
        <taxon>Malus</taxon>
    </lineage>
</organism>